<dbReference type="EMBL" id="CP064760">
    <property type="protein sequence ID" value="QPE04285.1"/>
    <property type="molecule type" value="Genomic_DNA"/>
</dbReference>
<dbReference type="RefSeq" id="WP_195692363.1">
    <property type="nucleotide sequence ID" value="NZ_CP064760.1"/>
</dbReference>
<dbReference type="KEGG" id="msf:IT882_14105"/>
<keyword evidence="3" id="KW-1185">Reference proteome</keyword>
<dbReference type="Pfam" id="PF02720">
    <property type="entry name" value="DUF222"/>
    <property type="match status" value="1"/>
</dbReference>
<dbReference type="Proteomes" id="UP000594480">
    <property type="component" value="Chromosome"/>
</dbReference>
<dbReference type="InterPro" id="IPR003870">
    <property type="entry name" value="DUF222"/>
</dbReference>
<evidence type="ECO:0000259" key="1">
    <source>
        <dbReference type="Pfam" id="PF02720"/>
    </source>
</evidence>
<reference evidence="2 3" key="1">
    <citation type="submission" date="2020-11" db="EMBL/GenBank/DDBJ databases">
        <title>Amino acid is mineralized and recycled by bacteria in oceanic microbiome.</title>
        <authorList>
            <person name="Zheng L.Y."/>
        </authorList>
    </citation>
    <scope>NUCLEOTIDE SEQUENCE [LARGE SCALE GENOMIC DNA]</scope>
    <source>
        <strain evidence="2 3">A32-1</strain>
    </source>
</reference>
<sequence>MSSNVGRDDRSIGPVIGYTDADLGALCQILSDFEDVEARAAREEVARVRVLARAGQLARKQAAGQTATVRAHDMALRSIALELGAASRVSDRSMQRQINDAVQLVEDYPTLLAARETAAITRQHVRLVVEAGAPLPLDMRAEFDRLATERCLTDSANRIRASVMILAERMHPRTTQERHQEAREARTVRIRPLSDGMSEVCAPVPTVIAVGIDDRLTQMAHAIIDSRPGPDCTEDGLDARGNIFTGDTRTMDQIRADLFAQLLLAGSPVVDPAAGDGPGPLGAIRAKVQVVVPALALTDTDTAGPADLVGYSPIDPETARELAAGATWWERLVTHPISGTVLAADGYARPAALNRWLRARDQHCRTLGCRIPAIRCEVDHNDDYAKGGKTEHGNLCHFCQRHHSMKQFTAWQVQQLDGGILQFTSPTGRVYADHPPPVSVHFTPDEPGEPAPF</sequence>
<protein>
    <submittedName>
        <fullName evidence="2">DUF222 domain-containing protein</fullName>
    </submittedName>
</protein>
<gene>
    <name evidence="2" type="ORF">IT882_14105</name>
</gene>
<dbReference type="CDD" id="cd00085">
    <property type="entry name" value="HNHc"/>
    <property type="match status" value="1"/>
</dbReference>
<organism evidence="2 3">
    <name type="scientific">Microbacterium schleiferi</name>
    <dbReference type="NCBI Taxonomy" id="69362"/>
    <lineage>
        <taxon>Bacteria</taxon>
        <taxon>Bacillati</taxon>
        <taxon>Actinomycetota</taxon>
        <taxon>Actinomycetes</taxon>
        <taxon>Micrococcales</taxon>
        <taxon>Microbacteriaceae</taxon>
        <taxon>Microbacterium</taxon>
    </lineage>
</organism>
<feature type="domain" description="DUF222" evidence="1">
    <location>
        <begin position="40"/>
        <end position="361"/>
    </location>
</feature>
<evidence type="ECO:0000313" key="3">
    <source>
        <dbReference type="Proteomes" id="UP000594480"/>
    </source>
</evidence>
<dbReference type="InterPro" id="IPR003615">
    <property type="entry name" value="HNH_nuc"/>
</dbReference>
<proteinExistence type="predicted"/>
<evidence type="ECO:0000313" key="2">
    <source>
        <dbReference type="EMBL" id="QPE04285.1"/>
    </source>
</evidence>
<dbReference type="AlphaFoldDB" id="A0A7S8MXC0"/>
<name>A0A7S8MXC0_9MICO</name>
<accession>A0A7S8MXC0</accession>